<dbReference type="EMBL" id="ATLV01016888">
    <property type="status" value="NOT_ANNOTATED_CDS"/>
    <property type="molecule type" value="Genomic_DNA"/>
</dbReference>
<dbReference type="EnsemblMetazoa" id="ASIC009266-RA">
    <property type="protein sequence ID" value="ASIC009266-PA"/>
    <property type="gene ID" value="ASIC009266"/>
</dbReference>
<evidence type="ECO:0000313" key="1">
    <source>
        <dbReference type="EMBL" id="KFB41642.1"/>
    </source>
</evidence>
<organism evidence="1">
    <name type="scientific">Anopheles sinensis</name>
    <name type="common">Mosquito</name>
    <dbReference type="NCBI Taxonomy" id="74873"/>
    <lineage>
        <taxon>Eukaryota</taxon>
        <taxon>Metazoa</taxon>
        <taxon>Ecdysozoa</taxon>
        <taxon>Arthropoda</taxon>
        <taxon>Hexapoda</taxon>
        <taxon>Insecta</taxon>
        <taxon>Pterygota</taxon>
        <taxon>Neoptera</taxon>
        <taxon>Endopterygota</taxon>
        <taxon>Diptera</taxon>
        <taxon>Nematocera</taxon>
        <taxon>Culicoidea</taxon>
        <taxon>Culicidae</taxon>
        <taxon>Anophelinae</taxon>
        <taxon>Anopheles</taxon>
    </lineage>
</organism>
<dbReference type="EMBL" id="KE525126">
    <property type="protein sequence ID" value="KFB41642.1"/>
    <property type="molecule type" value="Genomic_DNA"/>
</dbReference>
<accession>A0A084VUJ8</accession>
<dbReference type="VEuPathDB" id="VectorBase:ASIC009266"/>
<evidence type="ECO:0000313" key="2">
    <source>
        <dbReference type="EnsemblMetazoa" id="ASIC009266-PA"/>
    </source>
</evidence>
<dbReference type="Proteomes" id="UP000030765">
    <property type="component" value="Unassembled WGS sequence"/>
</dbReference>
<protein>
    <submittedName>
        <fullName evidence="1 2">Selenium-binding protein 1-A</fullName>
    </submittedName>
</protein>
<reference evidence="2" key="2">
    <citation type="submission" date="2020-05" db="UniProtKB">
        <authorList>
            <consortium name="EnsemblMetazoa"/>
        </authorList>
    </citation>
    <scope>IDENTIFICATION</scope>
</reference>
<evidence type="ECO:0000313" key="3">
    <source>
        <dbReference type="Proteomes" id="UP000030765"/>
    </source>
</evidence>
<proteinExistence type="predicted"/>
<name>A0A084VUJ8_ANOSI</name>
<sequence>MLIKADPMPPKHTIGHLMDTVAHSTECCIFLADPVSPHRCQVAMELMLMMIGAQIGPLRLHSKASVCAKCGGLRISGPKEFSTLVQPMPAAACLSNGVRQPNS</sequence>
<gene>
    <name evidence="1" type="ORF">ZHAS_00009266</name>
</gene>
<dbReference type="AlphaFoldDB" id="A0A084VUJ8"/>
<reference evidence="1 3" key="1">
    <citation type="journal article" date="2014" name="BMC Genomics">
        <title>Genome sequence of Anopheles sinensis provides insight into genetics basis of mosquito competence for malaria parasites.</title>
        <authorList>
            <person name="Zhou D."/>
            <person name="Zhang D."/>
            <person name="Ding G."/>
            <person name="Shi L."/>
            <person name="Hou Q."/>
            <person name="Ye Y."/>
            <person name="Xu Y."/>
            <person name="Zhou H."/>
            <person name="Xiong C."/>
            <person name="Li S."/>
            <person name="Yu J."/>
            <person name="Hong S."/>
            <person name="Yu X."/>
            <person name="Zou P."/>
            <person name="Chen C."/>
            <person name="Chang X."/>
            <person name="Wang W."/>
            <person name="Lv Y."/>
            <person name="Sun Y."/>
            <person name="Ma L."/>
            <person name="Shen B."/>
            <person name="Zhu C."/>
        </authorList>
    </citation>
    <scope>NUCLEOTIDE SEQUENCE [LARGE SCALE GENOMIC DNA]</scope>
</reference>
<keyword evidence="3" id="KW-1185">Reference proteome</keyword>